<accession>A0AAP3GAT0</accession>
<proteinExistence type="predicted"/>
<evidence type="ECO:0000313" key="1">
    <source>
        <dbReference type="EMBL" id="MCZ0810061.1"/>
    </source>
</evidence>
<dbReference type="RefSeq" id="WP_258434872.1">
    <property type="nucleotide sequence ID" value="NZ_JANSGW010000053.1"/>
</dbReference>
<dbReference type="EMBL" id="JAPTNE010000053">
    <property type="protein sequence ID" value="MCZ0810061.1"/>
    <property type="molecule type" value="Genomic_DNA"/>
</dbReference>
<dbReference type="AlphaFoldDB" id="A0AAP3GAT0"/>
<organism evidence="1 2">
    <name type="scientific">Brevibacillus laterosporus</name>
    <name type="common">Bacillus laterosporus</name>
    <dbReference type="NCBI Taxonomy" id="1465"/>
    <lineage>
        <taxon>Bacteria</taxon>
        <taxon>Bacillati</taxon>
        <taxon>Bacillota</taxon>
        <taxon>Bacilli</taxon>
        <taxon>Bacillales</taxon>
        <taxon>Paenibacillaceae</taxon>
        <taxon>Brevibacillus</taxon>
    </lineage>
</organism>
<protein>
    <submittedName>
        <fullName evidence="1">Uncharacterized protein</fullName>
    </submittedName>
</protein>
<reference evidence="1" key="1">
    <citation type="submission" date="2022-09" db="EMBL/GenBank/DDBJ databases">
        <title>Genome analysis and characterization of larvicidal activity of Brevibacillus strains.</title>
        <authorList>
            <person name="Patrusheva E.V."/>
            <person name="Izotova A.O."/>
            <person name="Toshchakov S.V."/>
            <person name="Sineoky S.P."/>
        </authorList>
    </citation>
    <scope>NUCLEOTIDE SEQUENCE</scope>
    <source>
        <strain evidence="1">VKPM_B-13247</strain>
    </source>
</reference>
<name>A0AAP3GAT0_BRELA</name>
<sequence>MDKFGDISICVQSSARACNTQDETHGFTTIKLTDNEVLGALHWRFRFVTNDGREIVVGDQGSDSEWIRSAEIEIIGDEVAYDLVCALRAISNTLEHRYRTNNWTVDVNEIEE</sequence>
<comment type="caution">
    <text evidence="1">The sequence shown here is derived from an EMBL/GenBank/DDBJ whole genome shotgun (WGS) entry which is preliminary data.</text>
</comment>
<dbReference type="Proteomes" id="UP001077662">
    <property type="component" value="Unassembled WGS sequence"/>
</dbReference>
<gene>
    <name evidence="1" type="ORF">O0554_24775</name>
</gene>
<evidence type="ECO:0000313" key="2">
    <source>
        <dbReference type="Proteomes" id="UP001077662"/>
    </source>
</evidence>